<name>A0A9P4UQH3_9PEZI</name>
<protein>
    <submittedName>
        <fullName evidence="1">Uncharacterized protein</fullName>
    </submittedName>
</protein>
<dbReference type="PANTHER" id="PTHR31252:SF11">
    <property type="entry name" value="DUF4419 DOMAIN-CONTAINING PROTEIN"/>
    <property type="match status" value="1"/>
</dbReference>
<accession>A0A9P4UQH3</accession>
<evidence type="ECO:0000313" key="2">
    <source>
        <dbReference type="Proteomes" id="UP000799441"/>
    </source>
</evidence>
<proteinExistence type="predicted"/>
<dbReference type="PANTHER" id="PTHR31252">
    <property type="entry name" value="DUF4419 DOMAIN-CONTAINING PROTEIN"/>
    <property type="match status" value="1"/>
</dbReference>
<feature type="non-terminal residue" evidence="1">
    <location>
        <position position="1"/>
    </location>
</feature>
<dbReference type="InterPro" id="IPR025533">
    <property type="entry name" value="DUF4419"/>
</dbReference>
<dbReference type="Pfam" id="PF14388">
    <property type="entry name" value="DUF4419"/>
    <property type="match status" value="1"/>
</dbReference>
<organism evidence="1 2">
    <name type="scientific">Polychaeton citri CBS 116435</name>
    <dbReference type="NCBI Taxonomy" id="1314669"/>
    <lineage>
        <taxon>Eukaryota</taxon>
        <taxon>Fungi</taxon>
        <taxon>Dikarya</taxon>
        <taxon>Ascomycota</taxon>
        <taxon>Pezizomycotina</taxon>
        <taxon>Dothideomycetes</taxon>
        <taxon>Dothideomycetidae</taxon>
        <taxon>Capnodiales</taxon>
        <taxon>Capnodiaceae</taxon>
        <taxon>Polychaeton</taxon>
    </lineage>
</organism>
<evidence type="ECO:0000313" key="1">
    <source>
        <dbReference type="EMBL" id="KAF2721516.1"/>
    </source>
</evidence>
<dbReference type="AlphaFoldDB" id="A0A9P4UQH3"/>
<dbReference type="Proteomes" id="UP000799441">
    <property type="component" value="Unassembled WGS sequence"/>
</dbReference>
<dbReference type="OrthoDB" id="9978173at2759"/>
<reference evidence="1" key="1">
    <citation type="journal article" date="2020" name="Stud. Mycol.">
        <title>101 Dothideomycetes genomes: a test case for predicting lifestyles and emergence of pathogens.</title>
        <authorList>
            <person name="Haridas S."/>
            <person name="Albert R."/>
            <person name="Binder M."/>
            <person name="Bloem J."/>
            <person name="Labutti K."/>
            <person name="Salamov A."/>
            <person name="Andreopoulos B."/>
            <person name="Baker S."/>
            <person name="Barry K."/>
            <person name="Bills G."/>
            <person name="Bluhm B."/>
            <person name="Cannon C."/>
            <person name="Castanera R."/>
            <person name="Culley D."/>
            <person name="Daum C."/>
            <person name="Ezra D."/>
            <person name="Gonzalez J."/>
            <person name="Henrissat B."/>
            <person name="Kuo A."/>
            <person name="Liang C."/>
            <person name="Lipzen A."/>
            <person name="Lutzoni F."/>
            <person name="Magnuson J."/>
            <person name="Mondo S."/>
            <person name="Nolan M."/>
            <person name="Ohm R."/>
            <person name="Pangilinan J."/>
            <person name="Park H.-J."/>
            <person name="Ramirez L."/>
            <person name="Alfaro M."/>
            <person name="Sun H."/>
            <person name="Tritt A."/>
            <person name="Yoshinaga Y."/>
            <person name="Zwiers L.-H."/>
            <person name="Turgeon B."/>
            <person name="Goodwin S."/>
            <person name="Spatafora J."/>
            <person name="Crous P."/>
            <person name="Grigoriev I."/>
        </authorList>
    </citation>
    <scope>NUCLEOTIDE SEQUENCE</scope>
    <source>
        <strain evidence="1">CBS 116435</strain>
    </source>
</reference>
<keyword evidence="2" id="KW-1185">Reference proteome</keyword>
<dbReference type="EMBL" id="MU003790">
    <property type="protein sequence ID" value="KAF2721516.1"/>
    <property type="molecule type" value="Genomic_DNA"/>
</dbReference>
<gene>
    <name evidence="1" type="ORF">K431DRAFT_189975</name>
</gene>
<sequence>IHPSSSSLVRSAIEAWGRHAHISFRPETFWFTILTQLSCYINGNGQSCKRLFVSRDEQHGPLDLVGIGWQDAVKSIRQSLQSNYKEPWMSEWISPGFSTSSEDDETTATVLVMGCARDLSIGYEGVFACGIPSITLLGSRSDWQRLQQKVDRLEEFGAEPQDYARRLRPLLSRFVSTFDDANTPETKEFWNQMVQAKAWHCELNPGKGHPIGQYVVSGWILGFFYWNEMGRVSRRFSEGWHGTSRPGLLTYDNVRYGQASIEDIPAGYTRIAFQMRDSNMGHEECLYWLLAGNVAKQIVDGVPYGF</sequence>
<comment type="caution">
    <text evidence="1">The sequence shown here is derived from an EMBL/GenBank/DDBJ whole genome shotgun (WGS) entry which is preliminary data.</text>
</comment>
<feature type="non-terminal residue" evidence="1">
    <location>
        <position position="306"/>
    </location>
</feature>